<sequence>MSTISSMANNTYTLYKMAAGNTPSTSSGSASSSSSAQTETSSSAGGTSSAFATAAANVSSLSNLVNAFSSSHTTKKTTAAQDSLTDLWSSYTSSASSSGSLASLSSISGISTSASELVSSYDEAKKVFTTQFGSAMSDLKGSAKAVAKMDYSFSQSDITTAEDGTKTYSDPLKSAIKNVKQLVSDYNDALNLTSDYSSVSNRMKSLANTFADTTYRADSYKQIGISVDSATGELSVDEDKLAAALVENGSRVQNALGQNGLAGKAESHADFAAAQQDKAFPSMQKMLGNQLTLASAYTNPKLLTASVQYGMIGNLLSMSL</sequence>
<dbReference type="InterPro" id="IPR010809">
    <property type="entry name" value="FliD_C"/>
</dbReference>
<name>A0A1I3G259_SELRU</name>
<dbReference type="GO" id="GO:0007155">
    <property type="term" value="P:cell adhesion"/>
    <property type="evidence" value="ECO:0007669"/>
    <property type="project" value="InterPro"/>
</dbReference>
<proteinExistence type="predicted"/>
<dbReference type="GO" id="GO:0009288">
    <property type="term" value="C:bacterial-type flagellum"/>
    <property type="evidence" value="ECO:0007669"/>
    <property type="project" value="InterPro"/>
</dbReference>
<evidence type="ECO:0000313" key="4">
    <source>
        <dbReference type="Proteomes" id="UP000183639"/>
    </source>
</evidence>
<protein>
    <submittedName>
        <fullName evidence="3">Flagellar hook-associated protein 2 C-terminus</fullName>
    </submittedName>
</protein>
<dbReference type="EMBL" id="FOQK01000019">
    <property type="protein sequence ID" value="SFI17563.1"/>
    <property type="molecule type" value="Genomic_DNA"/>
</dbReference>
<dbReference type="OrthoDB" id="1664421at2"/>
<gene>
    <name evidence="3" type="ORF">SAMN04487861_11916</name>
</gene>
<dbReference type="RefSeq" id="WP_075444661.1">
    <property type="nucleotide sequence ID" value="NZ_FOQK01000019.1"/>
</dbReference>
<dbReference type="Proteomes" id="UP000183639">
    <property type="component" value="Unassembled WGS sequence"/>
</dbReference>
<dbReference type="AlphaFoldDB" id="A0A1I3G259"/>
<dbReference type="Pfam" id="PF07195">
    <property type="entry name" value="FliD_C"/>
    <property type="match status" value="1"/>
</dbReference>
<feature type="region of interest" description="Disordered" evidence="1">
    <location>
        <begin position="25"/>
        <end position="45"/>
    </location>
</feature>
<reference evidence="3 4" key="1">
    <citation type="submission" date="2016-10" db="EMBL/GenBank/DDBJ databases">
        <authorList>
            <person name="de Groot N.N."/>
        </authorList>
    </citation>
    <scope>NUCLEOTIDE SEQUENCE [LARGE SCALE GENOMIC DNA]</scope>
    <source>
        <strain evidence="3 4">Z108</strain>
    </source>
</reference>
<feature type="domain" description="Flagellar hook-associated protein 2 C-terminal" evidence="2">
    <location>
        <begin position="197"/>
        <end position="291"/>
    </location>
</feature>
<organism evidence="3 4">
    <name type="scientific">Selenomonas ruminantium</name>
    <dbReference type="NCBI Taxonomy" id="971"/>
    <lineage>
        <taxon>Bacteria</taxon>
        <taxon>Bacillati</taxon>
        <taxon>Bacillota</taxon>
        <taxon>Negativicutes</taxon>
        <taxon>Selenomonadales</taxon>
        <taxon>Selenomonadaceae</taxon>
        <taxon>Selenomonas</taxon>
    </lineage>
</organism>
<evidence type="ECO:0000259" key="2">
    <source>
        <dbReference type="Pfam" id="PF07195"/>
    </source>
</evidence>
<keyword evidence="3" id="KW-0969">Cilium</keyword>
<accession>A0A1I3G259</accession>
<keyword evidence="3" id="KW-0966">Cell projection</keyword>
<evidence type="ECO:0000313" key="3">
    <source>
        <dbReference type="EMBL" id="SFI17563.1"/>
    </source>
</evidence>
<evidence type="ECO:0000256" key="1">
    <source>
        <dbReference type="SAM" id="MobiDB-lite"/>
    </source>
</evidence>
<keyword evidence="3" id="KW-0282">Flagellum</keyword>